<feature type="compositionally biased region" description="Low complexity" evidence="2">
    <location>
        <begin position="352"/>
        <end position="369"/>
    </location>
</feature>
<feature type="domain" description="Autophagy protein ATG5 UblB" evidence="3">
    <location>
        <begin position="545"/>
        <end position="580"/>
    </location>
</feature>
<feature type="region of interest" description="Disordered" evidence="2">
    <location>
        <begin position="245"/>
        <end position="267"/>
    </location>
</feature>
<feature type="domain" description="Autophagy protein ATG5 UblA" evidence="4">
    <location>
        <begin position="27"/>
        <end position="123"/>
    </location>
</feature>
<protein>
    <recommendedName>
        <fullName evidence="1">Autophagy protein 5</fullName>
    </recommendedName>
</protein>
<evidence type="ECO:0000256" key="2">
    <source>
        <dbReference type="SAM" id="MobiDB-lite"/>
    </source>
</evidence>
<dbReference type="GO" id="GO:0044233">
    <property type="term" value="C:mitochondria-associated endoplasmic reticulum membrane contact site"/>
    <property type="evidence" value="ECO:0007669"/>
    <property type="project" value="TreeGrafter"/>
</dbReference>
<dbReference type="OrthoDB" id="272162at2759"/>
<feature type="region of interest" description="Disordered" evidence="2">
    <location>
        <begin position="424"/>
        <end position="544"/>
    </location>
</feature>
<dbReference type="GO" id="GO:0034274">
    <property type="term" value="C:Atg12-Atg5-Atg16 complex"/>
    <property type="evidence" value="ECO:0007669"/>
    <property type="project" value="TreeGrafter"/>
</dbReference>
<dbReference type="InterPro" id="IPR048318">
    <property type="entry name" value="ATG5_UblB"/>
</dbReference>
<sequence>MATPAGPGGPTAAAAQQAVTRVQEQTWATRIPVHLSLAPDNISSPSAVRPIYLMAPRQGYLNVLAAQAWPHLQHVLPSVPGRSTPRPWFDCCGVPLKWHLPCGVLYDLLNVGGQLPWRLTVHYTHPPDSLAGWETGATPLAQFMNCLKESSYVCRGPDGAGAVMRTGSSQQEALWGAVGAGDLPAYRAALGALKVSPQSRQGQVPNIPVRLLLRRPPPPSGAAAAAAGAAAASSASGLASSFLASASTAPGQPPRTGASGGGAAGAGGGGGGLAASVMLGSGAGGGGLWESCITATSRPVPALQRPTPAGTGGDGAPTTLGQLLQLVLPHIFPPPPASSSGSTAAGAAAVNGAADPAAGPGPSTPAAAGAGAGAGAGAVEAGGGASVAEAGSGGLGGAGRVVASAAEASVSAESMSAAAQGAAAAAGGGGGAGGAAAAGGGGSGSGQGRTPNTAETGAGGDAAARGEAAASASGAGAGGGPGLDLEPEPGPAASAGSPAAAAAASAVGGGGGGSCAEEQPQPAASHAAAQGRGGVRRRRPPGWPARFRVTVGGVSPPLEAPIGWLHATMHAPDLFLYVVVRLDVEEGEGEEGEAEGETDGASGVAGRRGE</sequence>
<evidence type="ECO:0000256" key="1">
    <source>
        <dbReference type="RuleBase" id="RU361202"/>
    </source>
</evidence>
<keyword evidence="1" id="KW-0813">Transport</keyword>
<keyword evidence="1" id="KW-0963">Cytoplasm</keyword>
<dbReference type="GO" id="GO:0000422">
    <property type="term" value="P:autophagy of mitochondrion"/>
    <property type="evidence" value="ECO:0007669"/>
    <property type="project" value="TreeGrafter"/>
</dbReference>
<dbReference type="EMBL" id="JAEHOD010000019">
    <property type="protein sequence ID" value="KAG2448028.1"/>
    <property type="molecule type" value="Genomic_DNA"/>
</dbReference>
<feature type="compositionally biased region" description="Low complexity" evidence="2">
    <location>
        <begin position="491"/>
        <end position="506"/>
    </location>
</feature>
<dbReference type="GO" id="GO:0006995">
    <property type="term" value="P:cellular response to nitrogen starvation"/>
    <property type="evidence" value="ECO:0007669"/>
    <property type="project" value="TreeGrafter"/>
</dbReference>
<comment type="caution">
    <text evidence="5">The sequence shown here is derived from an EMBL/GenBank/DDBJ whole genome shotgun (WGS) entry which is preliminary data.</text>
</comment>
<keyword evidence="1" id="KW-1017">Isopeptide bond</keyword>
<keyword evidence="1" id="KW-0072">Autophagy</keyword>
<organism evidence="5 6">
    <name type="scientific">Chlamydomonas schloesseri</name>
    <dbReference type="NCBI Taxonomy" id="2026947"/>
    <lineage>
        <taxon>Eukaryota</taxon>
        <taxon>Viridiplantae</taxon>
        <taxon>Chlorophyta</taxon>
        <taxon>core chlorophytes</taxon>
        <taxon>Chlorophyceae</taxon>
        <taxon>CS clade</taxon>
        <taxon>Chlamydomonadales</taxon>
        <taxon>Chlamydomonadaceae</taxon>
        <taxon>Chlamydomonas</taxon>
    </lineage>
</organism>
<dbReference type="GO" id="GO:0034045">
    <property type="term" value="C:phagophore assembly site membrane"/>
    <property type="evidence" value="ECO:0007669"/>
    <property type="project" value="TreeGrafter"/>
</dbReference>
<dbReference type="GO" id="GO:0061908">
    <property type="term" value="C:phagophore"/>
    <property type="evidence" value="ECO:0007669"/>
    <property type="project" value="TreeGrafter"/>
</dbReference>
<dbReference type="GO" id="GO:0005776">
    <property type="term" value="C:autophagosome"/>
    <property type="evidence" value="ECO:0007669"/>
    <property type="project" value="TreeGrafter"/>
</dbReference>
<feature type="region of interest" description="Disordered" evidence="2">
    <location>
        <begin position="352"/>
        <end position="380"/>
    </location>
</feature>
<evidence type="ECO:0000313" key="5">
    <source>
        <dbReference type="EMBL" id="KAG2448028.1"/>
    </source>
</evidence>
<feature type="region of interest" description="Disordered" evidence="2">
    <location>
        <begin position="586"/>
        <end position="610"/>
    </location>
</feature>
<name>A0A836B5I6_9CHLO</name>
<feature type="compositionally biased region" description="Gly residues" evidence="2">
    <location>
        <begin position="258"/>
        <end position="267"/>
    </location>
</feature>
<dbReference type="GO" id="GO:0034727">
    <property type="term" value="P:piecemeal microautophagy of the nucleus"/>
    <property type="evidence" value="ECO:0007669"/>
    <property type="project" value="TreeGrafter"/>
</dbReference>
<gene>
    <name evidence="5" type="ORF">HYH02_007055</name>
</gene>
<keyword evidence="1" id="KW-0832">Ubl conjugation</keyword>
<comment type="function">
    <text evidence="1">Required for autophagy.</text>
</comment>
<dbReference type="Gene3D" id="3.10.20.90">
    <property type="entry name" value="Phosphatidylinositol 3-kinase Catalytic Subunit, Chain A, domain 1"/>
    <property type="match status" value="1"/>
</dbReference>
<keyword evidence="6" id="KW-1185">Reference proteome</keyword>
<dbReference type="Gene3D" id="3.10.20.620">
    <property type="match status" value="1"/>
</dbReference>
<feature type="compositionally biased region" description="Low complexity" evidence="2">
    <location>
        <begin position="453"/>
        <end position="474"/>
    </location>
</feature>
<dbReference type="Pfam" id="PF04106">
    <property type="entry name" value="ATG5_UblB"/>
    <property type="match status" value="1"/>
</dbReference>
<dbReference type="GO" id="GO:0019776">
    <property type="term" value="F:Atg8-family ligase activity"/>
    <property type="evidence" value="ECO:0007669"/>
    <property type="project" value="TreeGrafter"/>
</dbReference>
<comment type="subunit">
    <text evidence="1">Conjugated with ATG12.</text>
</comment>
<dbReference type="PANTHER" id="PTHR13040:SF2">
    <property type="entry name" value="AUTOPHAGY PROTEIN 5"/>
    <property type="match status" value="1"/>
</dbReference>
<dbReference type="InterPro" id="IPR042527">
    <property type="entry name" value="Atg5_UblA_dom_sf"/>
</dbReference>
<dbReference type="PANTHER" id="PTHR13040">
    <property type="entry name" value="AUTOPHAGY PROTEIN 5"/>
    <property type="match status" value="1"/>
</dbReference>
<feature type="compositionally biased region" description="Acidic residues" evidence="2">
    <location>
        <begin position="586"/>
        <end position="598"/>
    </location>
</feature>
<dbReference type="Pfam" id="PF20638">
    <property type="entry name" value="ATG5_UblA"/>
    <property type="match status" value="1"/>
</dbReference>
<accession>A0A836B5I6</accession>
<feature type="compositionally biased region" description="Low complexity" evidence="2">
    <location>
        <begin position="515"/>
        <end position="530"/>
    </location>
</feature>
<comment type="subcellular location">
    <subcellularLocation>
        <location evidence="1">Cytoplasm</location>
    </subcellularLocation>
</comment>
<dbReference type="InterPro" id="IPR048939">
    <property type="entry name" value="ATG5_UblA"/>
</dbReference>
<evidence type="ECO:0000313" key="6">
    <source>
        <dbReference type="Proteomes" id="UP000613740"/>
    </source>
</evidence>
<feature type="compositionally biased region" description="Gly residues" evidence="2">
    <location>
        <begin position="370"/>
        <end position="380"/>
    </location>
</feature>
<dbReference type="AlphaFoldDB" id="A0A836B5I6"/>
<evidence type="ECO:0000259" key="4">
    <source>
        <dbReference type="Pfam" id="PF20638"/>
    </source>
</evidence>
<dbReference type="Proteomes" id="UP000613740">
    <property type="component" value="Unassembled WGS sequence"/>
</dbReference>
<feature type="compositionally biased region" description="Gly residues" evidence="2">
    <location>
        <begin position="426"/>
        <end position="447"/>
    </location>
</feature>
<evidence type="ECO:0000259" key="3">
    <source>
        <dbReference type="Pfam" id="PF04106"/>
    </source>
</evidence>
<dbReference type="InterPro" id="IPR007239">
    <property type="entry name" value="Atg5"/>
</dbReference>
<reference evidence="5" key="1">
    <citation type="journal article" date="2020" name="bioRxiv">
        <title>Comparative genomics of Chlamydomonas.</title>
        <authorList>
            <person name="Craig R.J."/>
            <person name="Hasan A.R."/>
            <person name="Ness R.W."/>
            <person name="Keightley P.D."/>
        </authorList>
    </citation>
    <scope>NUCLEOTIDE SEQUENCE</scope>
    <source>
        <strain evidence="5">CCAP 11/173</strain>
    </source>
</reference>
<proteinExistence type="inferred from homology"/>
<comment type="similarity">
    <text evidence="1">Belongs to the ATG5 family.</text>
</comment>